<keyword evidence="1" id="KW-0732">Signal</keyword>
<dbReference type="InterPro" id="IPR011055">
    <property type="entry name" value="Dup_hybrid_motif"/>
</dbReference>
<protein>
    <submittedName>
        <fullName evidence="5">M23 family peptidase</fullName>
    </submittedName>
</protein>
<evidence type="ECO:0000259" key="4">
    <source>
        <dbReference type="Pfam" id="PF01551"/>
    </source>
</evidence>
<evidence type="ECO:0000256" key="3">
    <source>
        <dbReference type="SAM" id="Phobius"/>
    </source>
</evidence>
<evidence type="ECO:0000313" key="6">
    <source>
        <dbReference type="Proteomes" id="UP000261212"/>
    </source>
</evidence>
<sequence>MDNNKKIKRKIEMGKKEQIISKICIACSTLLIVGVLFASVLNKSNVNVADVNKDRISDKSVMSEEVKPKVAENNKDTKTETDTKNNEDKDDITKSNNENKTKSSSSSKAVSNVTSKPDISNPAKPVKSGEIIMDYSYNTTPVYSKTLNEYSSTHTGIDLKADRNENVKCILDGEVKRVYLDDKLGYSIVIDHGGDFYSIYSNLNKKLNVKKGDRVNKGEVIGSVGKSAAFEIADDYHLHFEIKNGKSYVNPNTLYK</sequence>
<dbReference type="CDD" id="cd12797">
    <property type="entry name" value="M23_peptidase"/>
    <property type="match status" value="1"/>
</dbReference>
<evidence type="ECO:0000256" key="2">
    <source>
        <dbReference type="SAM" id="MobiDB-lite"/>
    </source>
</evidence>
<dbReference type="InterPro" id="IPR016047">
    <property type="entry name" value="M23ase_b-sheet_dom"/>
</dbReference>
<feature type="domain" description="M23ase beta-sheet core" evidence="4">
    <location>
        <begin position="153"/>
        <end position="251"/>
    </location>
</feature>
<comment type="caution">
    <text evidence="5">The sequence shown here is derived from an EMBL/GenBank/DDBJ whole genome shotgun (WGS) entry which is preliminary data.</text>
</comment>
<dbReference type="Gene3D" id="2.70.70.10">
    <property type="entry name" value="Glucose Permease (Domain IIA)"/>
    <property type="match status" value="1"/>
</dbReference>
<dbReference type="GO" id="GO:0004222">
    <property type="term" value="F:metalloendopeptidase activity"/>
    <property type="evidence" value="ECO:0007669"/>
    <property type="project" value="TreeGrafter"/>
</dbReference>
<evidence type="ECO:0000256" key="1">
    <source>
        <dbReference type="ARBA" id="ARBA00022729"/>
    </source>
</evidence>
<dbReference type="PANTHER" id="PTHR21666">
    <property type="entry name" value="PEPTIDASE-RELATED"/>
    <property type="match status" value="1"/>
</dbReference>
<feature type="transmembrane region" description="Helical" evidence="3">
    <location>
        <begin position="20"/>
        <end position="41"/>
    </location>
</feature>
<dbReference type="InterPro" id="IPR050570">
    <property type="entry name" value="Cell_wall_metabolism_enzyme"/>
</dbReference>
<dbReference type="PANTHER" id="PTHR21666:SF289">
    <property type="entry name" value="L-ALA--D-GLU ENDOPEPTIDASE"/>
    <property type="match status" value="1"/>
</dbReference>
<dbReference type="SUPFAM" id="SSF51261">
    <property type="entry name" value="Duplicated hybrid motif"/>
    <property type="match status" value="1"/>
</dbReference>
<keyword evidence="3" id="KW-1133">Transmembrane helix</keyword>
<feature type="region of interest" description="Disordered" evidence="2">
    <location>
        <begin position="59"/>
        <end position="125"/>
    </location>
</feature>
<dbReference type="RefSeq" id="WP_117531752.1">
    <property type="nucleotide sequence ID" value="NZ_QUSM01000002.1"/>
</dbReference>
<gene>
    <name evidence="5" type="ORF">DW687_04085</name>
</gene>
<accession>A0A3E3E222</accession>
<feature type="compositionally biased region" description="Low complexity" evidence="2">
    <location>
        <begin position="102"/>
        <end position="116"/>
    </location>
</feature>
<proteinExistence type="predicted"/>
<name>A0A3E3E222_9FIRM</name>
<organism evidence="5 6">
    <name type="scientific">Anaerofustis stercorihominis</name>
    <dbReference type="NCBI Taxonomy" id="214853"/>
    <lineage>
        <taxon>Bacteria</taxon>
        <taxon>Bacillati</taxon>
        <taxon>Bacillota</taxon>
        <taxon>Clostridia</taxon>
        <taxon>Eubacteriales</taxon>
        <taxon>Eubacteriaceae</taxon>
        <taxon>Anaerofustis</taxon>
    </lineage>
</organism>
<dbReference type="Proteomes" id="UP000261212">
    <property type="component" value="Unassembled WGS sequence"/>
</dbReference>
<evidence type="ECO:0000313" key="5">
    <source>
        <dbReference type="EMBL" id="RGD75513.1"/>
    </source>
</evidence>
<dbReference type="AlphaFoldDB" id="A0A3E3E222"/>
<keyword evidence="3" id="KW-0472">Membrane</keyword>
<dbReference type="Pfam" id="PF01551">
    <property type="entry name" value="Peptidase_M23"/>
    <property type="match status" value="1"/>
</dbReference>
<keyword evidence="3" id="KW-0812">Transmembrane</keyword>
<feature type="compositionally biased region" description="Basic and acidic residues" evidence="2">
    <location>
        <begin position="59"/>
        <end position="101"/>
    </location>
</feature>
<reference evidence="5 6" key="1">
    <citation type="submission" date="2018-08" db="EMBL/GenBank/DDBJ databases">
        <title>A genome reference for cultivated species of the human gut microbiota.</title>
        <authorList>
            <person name="Zou Y."/>
            <person name="Xue W."/>
            <person name="Luo G."/>
        </authorList>
    </citation>
    <scope>NUCLEOTIDE SEQUENCE [LARGE SCALE GENOMIC DNA]</scope>
    <source>
        <strain evidence="5 6">AM25-6</strain>
    </source>
</reference>
<dbReference type="EMBL" id="QUSM01000002">
    <property type="protein sequence ID" value="RGD75513.1"/>
    <property type="molecule type" value="Genomic_DNA"/>
</dbReference>